<organism evidence="2 3">
    <name type="scientific">Gymnopilus junonius</name>
    <name type="common">Spectacular rustgill mushroom</name>
    <name type="synonym">Gymnopilus spectabilis subsp. junonius</name>
    <dbReference type="NCBI Taxonomy" id="109634"/>
    <lineage>
        <taxon>Eukaryota</taxon>
        <taxon>Fungi</taxon>
        <taxon>Dikarya</taxon>
        <taxon>Basidiomycota</taxon>
        <taxon>Agaricomycotina</taxon>
        <taxon>Agaricomycetes</taxon>
        <taxon>Agaricomycetidae</taxon>
        <taxon>Agaricales</taxon>
        <taxon>Agaricineae</taxon>
        <taxon>Hymenogastraceae</taxon>
        <taxon>Gymnopilus</taxon>
    </lineage>
</organism>
<dbReference type="EMBL" id="JADNYJ010000203">
    <property type="protein sequence ID" value="KAF8875023.1"/>
    <property type="molecule type" value="Genomic_DNA"/>
</dbReference>
<evidence type="ECO:0000256" key="1">
    <source>
        <dbReference type="SAM" id="Phobius"/>
    </source>
</evidence>
<reference evidence="2" key="1">
    <citation type="submission" date="2020-11" db="EMBL/GenBank/DDBJ databases">
        <authorList>
            <consortium name="DOE Joint Genome Institute"/>
            <person name="Ahrendt S."/>
            <person name="Riley R."/>
            <person name="Andreopoulos W."/>
            <person name="LaButti K."/>
            <person name="Pangilinan J."/>
            <person name="Ruiz-duenas F.J."/>
            <person name="Barrasa J.M."/>
            <person name="Sanchez-Garcia M."/>
            <person name="Camarero S."/>
            <person name="Miyauchi S."/>
            <person name="Serrano A."/>
            <person name="Linde D."/>
            <person name="Babiker R."/>
            <person name="Drula E."/>
            <person name="Ayuso-Fernandez I."/>
            <person name="Pacheco R."/>
            <person name="Padilla G."/>
            <person name="Ferreira P."/>
            <person name="Barriuso J."/>
            <person name="Kellner H."/>
            <person name="Castanera R."/>
            <person name="Alfaro M."/>
            <person name="Ramirez L."/>
            <person name="Pisabarro A.G."/>
            <person name="Kuo A."/>
            <person name="Tritt A."/>
            <person name="Lipzen A."/>
            <person name="He G."/>
            <person name="Yan M."/>
            <person name="Ng V."/>
            <person name="Cullen D."/>
            <person name="Martin F."/>
            <person name="Rosso M.-N."/>
            <person name="Henrissat B."/>
            <person name="Hibbett D."/>
            <person name="Martinez A.T."/>
            <person name="Grigoriev I.V."/>
        </authorList>
    </citation>
    <scope>NUCLEOTIDE SEQUENCE</scope>
    <source>
        <strain evidence="2">AH 44721</strain>
    </source>
</reference>
<accession>A0A9P5N9B2</accession>
<evidence type="ECO:0000313" key="3">
    <source>
        <dbReference type="Proteomes" id="UP000724874"/>
    </source>
</evidence>
<gene>
    <name evidence="2" type="ORF">CPB84DRAFT_1853386</name>
</gene>
<keyword evidence="1" id="KW-1133">Transmembrane helix</keyword>
<name>A0A9P5N9B2_GYMJU</name>
<proteinExistence type="predicted"/>
<dbReference type="OrthoDB" id="3058001at2759"/>
<keyword evidence="3" id="KW-1185">Reference proteome</keyword>
<dbReference type="AlphaFoldDB" id="A0A9P5N9B2"/>
<keyword evidence="1" id="KW-0472">Membrane</keyword>
<evidence type="ECO:0000313" key="2">
    <source>
        <dbReference type="EMBL" id="KAF8875023.1"/>
    </source>
</evidence>
<keyword evidence="1" id="KW-0812">Transmembrane</keyword>
<sequence>MEDLPAFTLLQDTLHLVSRRATPVTNSARGAANHPSSLTHPLRGDLLRLGQMRSASLLPMQVQVQEPEAVHEAQAGYDRHDRRPYPSLPLASVLVSTNTDPQVQIGTHSGQQRPWPQSPQRRIRITPWRFFNTAFILSFGISKAVYTYQGLSTTPNTLDWILGVFWASTSYWLGLLESEHRDLWPWFFQRELDLQLPLYVTNVIIAMFATFFMISICFTTVIGVKMDHSVKTSNLNYCSKPHRGSLLNLWHTLHEKTLG</sequence>
<dbReference type="Proteomes" id="UP000724874">
    <property type="component" value="Unassembled WGS sequence"/>
</dbReference>
<protein>
    <submittedName>
        <fullName evidence="2">Uncharacterized protein</fullName>
    </submittedName>
</protein>
<feature type="transmembrane region" description="Helical" evidence="1">
    <location>
        <begin position="196"/>
        <end position="224"/>
    </location>
</feature>
<comment type="caution">
    <text evidence="2">The sequence shown here is derived from an EMBL/GenBank/DDBJ whole genome shotgun (WGS) entry which is preliminary data.</text>
</comment>